<proteinExistence type="predicted"/>
<dbReference type="InterPro" id="IPR002740">
    <property type="entry name" value="EVE_domain"/>
</dbReference>
<feature type="domain" description="EVE" evidence="1">
    <location>
        <begin position="4"/>
        <end position="149"/>
    </location>
</feature>
<dbReference type="Gene3D" id="3.10.590.10">
    <property type="entry name" value="ph1033 like domains"/>
    <property type="match status" value="1"/>
</dbReference>
<evidence type="ECO:0000313" key="2">
    <source>
        <dbReference type="EMBL" id="ACR13265.1"/>
    </source>
</evidence>
<dbReference type="AlphaFoldDB" id="C5BN06"/>
<dbReference type="SUPFAM" id="SSF88697">
    <property type="entry name" value="PUA domain-like"/>
    <property type="match status" value="1"/>
</dbReference>
<dbReference type="PANTHER" id="PTHR14087:SF7">
    <property type="entry name" value="THYMOCYTE NUCLEAR PROTEIN 1"/>
    <property type="match status" value="1"/>
</dbReference>
<dbReference type="CDD" id="cd21133">
    <property type="entry name" value="EVE"/>
    <property type="match status" value="1"/>
</dbReference>
<organism evidence="2 3">
    <name type="scientific">Teredinibacter turnerae (strain ATCC 39867 / T7901)</name>
    <dbReference type="NCBI Taxonomy" id="377629"/>
    <lineage>
        <taxon>Bacteria</taxon>
        <taxon>Pseudomonadati</taxon>
        <taxon>Pseudomonadota</taxon>
        <taxon>Gammaproteobacteria</taxon>
        <taxon>Cellvibrionales</taxon>
        <taxon>Cellvibrionaceae</taxon>
        <taxon>Teredinibacter</taxon>
    </lineage>
</organism>
<sequence>MTMSYWLFKSEPNEYGIDHLAKDKKARWDGIRNYQARNILRDDVSVGDQVLFYHSSCKPTAIVGLAEVVAEGYPDPAQFNADSPYFDAKSKIDAPRWVCVDIAFQAKFKNPLTLAALKKMPELSEMVLLQQSRLSIQPVTKAEFEFILRTGAGKS</sequence>
<dbReference type="HOGENOM" id="CLU_041799_2_2_6"/>
<gene>
    <name evidence="2" type="ordered locus">TERTU_0500</name>
</gene>
<evidence type="ECO:0000259" key="1">
    <source>
        <dbReference type="Pfam" id="PF01878"/>
    </source>
</evidence>
<dbReference type="InterPro" id="IPR047197">
    <property type="entry name" value="THYN1-like_EVE"/>
</dbReference>
<dbReference type="KEGG" id="ttu:TERTU_0500"/>
<evidence type="ECO:0000313" key="3">
    <source>
        <dbReference type="Proteomes" id="UP000009080"/>
    </source>
</evidence>
<dbReference type="Proteomes" id="UP000009080">
    <property type="component" value="Chromosome"/>
</dbReference>
<keyword evidence="3" id="KW-1185">Reference proteome</keyword>
<dbReference type="Pfam" id="PF01878">
    <property type="entry name" value="EVE"/>
    <property type="match status" value="1"/>
</dbReference>
<reference evidence="2 3" key="1">
    <citation type="journal article" date="2009" name="PLoS ONE">
        <title>The complete genome of Teredinibacter turnerae T7901: an intracellular endosymbiont of marine wood-boring bivalves (shipworms).</title>
        <authorList>
            <person name="Yang J.C."/>
            <person name="Madupu R."/>
            <person name="Durkin A.S."/>
            <person name="Ekborg N.A."/>
            <person name="Pedamallu C.S."/>
            <person name="Hostetler J.B."/>
            <person name="Radune D."/>
            <person name="Toms B.S."/>
            <person name="Henrissat B."/>
            <person name="Coutinho P.M."/>
            <person name="Schwarz S."/>
            <person name="Field L."/>
            <person name="Trindade-Silva A.E."/>
            <person name="Soares C.A.G."/>
            <person name="Elshahawi S."/>
            <person name="Hanora A."/>
            <person name="Schmidt E.W."/>
            <person name="Haygood M.G."/>
            <person name="Posfai J."/>
            <person name="Benner J."/>
            <person name="Madinger C."/>
            <person name="Nove J."/>
            <person name="Anton B."/>
            <person name="Chaudhary K."/>
            <person name="Foster J."/>
            <person name="Holman A."/>
            <person name="Kumar S."/>
            <person name="Lessard P.A."/>
            <person name="Luyten Y.A."/>
            <person name="Slatko B."/>
            <person name="Wood N."/>
            <person name="Wu B."/>
            <person name="Teplitski M."/>
            <person name="Mougous J.D."/>
            <person name="Ward N."/>
            <person name="Eisen J.A."/>
            <person name="Badger J.H."/>
            <person name="Distel D.L."/>
        </authorList>
    </citation>
    <scope>NUCLEOTIDE SEQUENCE [LARGE SCALE GENOMIC DNA]</scope>
    <source>
        <strain evidence="3">ATCC 39867 / T7901</strain>
    </source>
</reference>
<dbReference type="EMBL" id="CP001614">
    <property type="protein sequence ID" value="ACR13265.1"/>
    <property type="molecule type" value="Genomic_DNA"/>
</dbReference>
<dbReference type="PANTHER" id="PTHR14087">
    <property type="entry name" value="THYMOCYTE NUCLEAR PROTEIN 1"/>
    <property type="match status" value="1"/>
</dbReference>
<dbReference type="InterPro" id="IPR052181">
    <property type="entry name" value="5hmC_binding"/>
</dbReference>
<protein>
    <recommendedName>
        <fullName evidence="1">EVE domain-containing protein</fullName>
    </recommendedName>
</protein>
<accession>C5BN06</accession>
<dbReference type="InterPro" id="IPR015947">
    <property type="entry name" value="PUA-like_sf"/>
</dbReference>
<name>C5BN06_TERTT</name>
<dbReference type="eggNOG" id="COG2947">
    <property type="taxonomic scope" value="Bacteria"/>
</dbReference>